<dbReference type="Proteomes" id="UP000078446">
    <property type="component" value="Unassembled WGS sequence"/>
</dbReference>
<protein>
    <submittedName>
        <fullName evidence="1">Uncharacterized protein</fullName>
    </submittedName>
</protein>
<gene>
    <name evidence="1" type="ORF">AO382_1391</name>
</gene>
<evidence type="ECO:0000313" key="1">
    <source>
        <dbReference type="EMBL" id="OAV00241.1"/>
    </source>
</evidence>
<dbReference type="AlphaFoldDB" id="A0A7Z1A3H8"/>
<evidence type="ECO:0000313" key="2">
    <source>
        <dbReference type="Proteomes" id="UP000078446"/>
    </source>
</evidence>
<accession>A0A7Z1A3H8</accession>
<reference evidence="1 2" key="1">
    <citation type="journal article" date="2016" name="Genome Biol. Evol.">
        <title>Comparative Genomic Analyses of the Moraxella catarrhalis Serosensitive and Seroresistant Lineages Demonstrate Their Independent Evolution.</title>
        <authorList>
            <person name="Earl J.P."/>
            <person name="de Vries S.P."/>
            <person name="Ahmed A."/>
            <person name="Powell E."/>
            <person name="Schultz M.P."/>
            <person name="Hermans P.W."/>
            <person name="Hill D.J."/>
            <person name="Zhou Z."/>
            <person name="Constantinidou C.I."/>
            <person name="Hu F.Z."/>
            <person name="Bootsma H.J."/>
            <person name="Ehrlich G.D."/>
        </authorList>
    </citation>
    <scope>NUCLEOTIDE SEQUENCE [LARGE SCALE GENOMIC DNA]</scope>
    <source>
        <strain evidence="1 2">Z7574</strain>
    </source>
</reference>
<organism evidence="1 2">
    <name type="scientific">Moraxella catarrhalis</name>
    <name type="common">Branhamella catarrhalis</name>
    <dbReference type="NCBI Taxonomy" id="480"/>
    <lineage>
        <taxon>Bacteria</taxon>
        <taxon>Pseudomonadati</taxon>
        <taxon>Pseudomonadota</taxon>
        <taxon>Gammaproteobacteria</taxon>
        <taxon>Moraxellales</taxon>
        <taxon>Moraxellaceae</taxon>
        <taxon>Moraxella</taxon>
    </lineage>
</organism>
<sequence>MFIAWKAWFKNKMRGDDWGSETVALWAQYLTAKSITKREFMLAKNASFDCDFPPNNAREFLQMARMAKYPDPAQALNIALDAAHQLGYEPSLTKWRHSVVYETARRIGSYALLTDPKVSDRWHKIYAKVCQEADDGQVFSIPKYAQIELKTPSASAETVSGIMDKLMAIVGKKANHA</sequence>
<dbReference type="EMBL" id="LXHE01000014">
    <property type="protein sequence ID" value="OAV00241.1"/>
    <property type="molecule type" value="Genomic_DNA"/>
</dbReference>
<name>A0A7Z1A3H8_MORCA</name>
<proteinExistence type="predicted"/>
<comment type="caution">
    <text evidence="1">The sequence shown here is derived from an EMBL/GenBank/DDBJ whole genome shotgun (WGS) entry which is preliminary data.</text>
</comment>